<evidence type="ECO:0008006" key="2">
    <source>
        <dbReference type="Google" id="ProtNLM"/>
    </source>
</evidence>
<evidence type="ECO:0000313" key="1">
    <source>
        <dbReference type="EMBL" id="SVB10484.1"/>
    </source>
</evidence>
<organism evidence="1">
    <name type="scientific">marine metagenome</name>
    <dbReference type="NCBI Taxonomy" id="408172"/>
    <lineage>
        <taxon>unclassified sequences</taxon>
        <taxon>metagenomes</taxon>
        <taxon>ecological metagenomes</taxon>
    </lineage>
</organism>
<dbReference type="AlphaFoldDB" id="A0A382BA29"/>
<protein>
    <recommendedName>
        <fullName evidence="2">NIPSNAP domain-containing protein</fullName>
    </recommendedName>
</protein>
<sequence>MTVVIAAAVKPIIGKSQLAEERVRKVAEIYDHHGGKVRVARVIMGMYAGSMLLQTATPDFTTATSVMSGVMDDDAYQQVMQEREANPGAEMMGPFMFRTIYGDIAWDTHPVSQMRIYQIPRKNIPAAVSILGEVDALTEDVKVVGIAPVVSEDMTIIHATYQFKSISHWGEEIDKVGMSEEFQQLVNKANDLGTLVSSGVYMTI</sequence>
<proteinExistence type="predicted"/>
<name>A0A382BA29_9ZZZZ</name>
<dbReference type="Gene3D" id="3.30.70.100">
    <property type="match status" value="1"/>
</dbReference>
<reference evidence="1" key="1">
    <citation type="submission" date="2018-05" db="EMBL/GenBank/DDBJ databases">
        <authorList>
            <person name="Lanie J.A."/>
            <person name="Ng W.-L."/>
            <person name="Kazmierczak K.M."/>
            <person name="Andrzejewski T.M."/>
            <person name="Davidsen T.M."/>
            <person name="Wayne K.J."/>
            <person name="Tettelin H."/>
            <person name="Glass J.I."/>
            <person name="Rusch D."/>
            <person name="Podicherti R."/>
            <person name="Tsui H.-C.T."/>
            <person name="Winkler M.E."/>
        </authorList>
    </citation>
    <scope>NUCLEOTIDE SEQUENCE</scope>
</reference>
<gene>
    <name evidence="1" type="ORF">METZ01_LOCUS163338</name>
</gene>
<accession>A0A382BA29</accession>
<dbReference type="EMBL" id="UINC01028818">
    <property type="protein sequence ID" value="SVB10484.1"/>
    <property type="molecule type" value="Genomic_DNA"/>
</dbReference>